<proteinExistence type="predicted"/>
<evidence type="ECO:0000313" key="2">
    <source>
        <dbReference type="Proteomes" id="UP000183832"/>
    </source>
</evidence>
<reference evidence="1 2" key="1">
    <citation type="submission" date="2015-04" db="EMBL/GenBank/DDBJ databases">
        <authorList>
            <person name="Syromyatnikov M.Y."/>
            <person name="Popov V.N."/>
        </authorList>
    </citation>
    <scope>NUCLEOTIDE SEQUENCE [LARGE SCALE GENOMIC DNA]</scope>
</reference>
<accession>A0A1J1IRN4</accession>
<gene>
    <name evidence="1" type="ORF">CLUMA_CG015981</name>
</gene>
<dbReference type="AlphaFoldDB" id="A0A1J1IRN4"/>
<organism evidence="1 2">
    <name type="scientific">Clunio marinus</name>
    <dbReference type="NCBI Taxonomy" id="568069"/>
    <lineage>
        <taxon>Eukaryota</taxon>
        <taxon>Metazoa</taxon>
        <taxon>Ecdysozoa</taxon>
        <taxon>Arthropoda</taxon>
        <taxon>Hexapoda</taxon>
        <taxon>Insecta</taxon>
        <taxon>Pterygota</taxon>
        <taxon>Neoptera</taxon>
        <taxon>Endopterygota</taxon>
        <taxon>Diptera</taxon>
        <taxon>Nematocera</taxon>
        <taxon>Chironomoidea</taxon>
        <taxon>Chironomidae</taxon>
        <taxon>Clunio</taxon>
    </lineage>
</organism>
<name>A0A1J1IRN4_9DIPT</name>
<dbReference type="EMBL" id="CVRI01000058">
    <property type="protein sequence ID" value="CRL02879.1"/>
    <property type="molecule type" value="Genomic_DNA"/>
</dbReference>
<protein>
    <submittedName>
        <fullName evidence="1">CLUMA_CG015981, isoform A</fullName>
    </submittedName>
</protein>
<keyword evidence="2" id="KW-1185">Reference proteome</keyword>
<dbReference type="Proteomes" id="UP000183832">
    <property type="component" value="Unassembled WGS sequence"/>
</dbReference>
<evidence type="ECO:0000313" key="1">
    <source>
        <dbReference type="EMBL" id="CRL02879.1"/>
    </source>
</evidence>
<sequence>MLQDFLVGDEDFRHKGECVELFGPKSFWEYISTIYDDMRKRLSDDRECISSTIKYARILCTADKIFGE</sequence>